<evidence type="ECO:0000259" key="2">
    <source>
        <dbReference type="Pfam" id="PF13439"/>
    </source>
</evidence>
<proteinExistence type="predicted"/>
<protein>
    <submittedName>
        <fullName evidence="3">Glycosyltransferase family 4 protein</fullName>
    </submittedName>
</protein>
<dbReference type="RefSeq" id="WP_123265804.1">
    <property type="nucleotide sequence ID" value="NZ_RJUG01000003.1"/>
</dbReference>
<dbReference type="InterPro" id="IPR028098">
    <property type="entry name" value="Glyco_trans_4-like_N"/>
</dbReference>
<keyword evidence="3" id="KW-0808">Transferase</keyword>
<evidence type="ECO:0000313" key="4">
    <source>
        <dbReference type="Proteomes" id="UP000270224"/>
    </source>
</evidence>
<dbReference type="Pfam" id="PF00534">
    <property type="entry name" value="Glycos_transf_1"/>
    <property type="match status" value="1"/>
</dbReference>
<comment type="caution">
    <text evidence="3">The sequence shown here is derived from an EMBL/GenBank/DDBJ whole genome shotgun (WGS) entry which is preliminary data.</text>
</comment>
<dbReference type="AlphaFoldDB" id="A0A3N0WW65"/>
<dbReference type="SUPFAM" id="SSF53756">
    <property type="entry name" value="UDP-Glycosyltransferase/glycogen phosphorylase"/>
    <property type="match status" value="1"/>
</dbReference>
<dbReference type="InterPro" id="IPR001296">
    <property type="entry name" value="Glyco_trans_1"/>
</dbReference>
<dbReference type="GO" id="GO:0016757">
    <property type="term" value="F:glycosyltransferase activity"/>
    <property type="evidence" value="ECO:0007669"/>
    <property type="project" value="InterPro"/>
</dbReference>
<gene>
    <name evidence="3" type="ORF">EGI11_07365</name>
</gene>
<accession>A0A3N0WW65</accession>
<dbReference type="CDD" id="cd03820">
    <property type="entry name" value="GT4_AmsD-like"/>
    <property type="match status" value="1"/>
</dbReference>
<reference evidence="4" key="1">
    <citation type="submission" date="2018-11" db="EMBL/GenBank/DDBJ databases">
        <title>Proposal to divide the Flavobacteriaceae and reorganize its genera based on Amino Acid Identity values calculated from whole genome sequences.</title>
        <authorList>
            <person name="Nicholson A.C."/>
            <person name="Gulvik C.A."/>
            <person name="Whitney A.M."/>
            <person name="Humrighouse B.W."/>
            <person name="Bell M."/>
            <person name="Holmes B."/>
            <person name="Steigerwalt A."/>
            <person name="Villarma A."/>
            <person name="Sheth M."/>
            <person name="Batra D."/>
            <person name="Pryor J."/>
            <person name="Bernardet J.-F."/>
            <person name="Hugo C."/>
            <person name="Kampfer P."/>
            <person name="Newman J."/>
            <person name="Mcquiston J.R."/>
        </authorList>
    </citation>
    <scope>NUCLEOTIDE SEQUENCE [LARGE SCALE GENOMIC DNA]</scope>
    <source>
        <strain evidence="4">H3056</strain>
    </source>
</reference>
<dbReference type="Pfam" id="PF13439">
    <property type="entry name" value="Glyco_transf_4"/>
    <property type="match status" value="1"/>
</dbReference>
<feature type="domain" description="Glycosyltransferase subfamily 4-like N-terminal" evidence="2">
    <location>
        <begin position="14"/>
        <end position="174"/>
    </location>
</feature>
<organism evidence="3 4">
    <name type="scientific">Kaistella daneshvariae</name>
    <dbReference type="NCBI Taxonomy" id="2487074"/>
    <lineage>
        <taxon>Bacteria</taxon>
        <taxon>Pseudomonadati</taxon>
        <taxon>Bacteroidota</taxon>
        <taxon>Flavobacteriia</taxon>
        <taxon>Flavobacteriales</taxon>
        <taxon>Weeksellaceae</taxon>
        <taxon>Chryseobacterium group</taxon>
        <taxon>Kaistella</taxon>
    </lineage>
</organism>
<evidence type="ECO:0000313" key="3">
    <source>
        <dbReference type="EMBL" id="ROI09223.1"/>
    </source>
</evidence>
<dbReference type="Proteomes" id="UP000270224">
    <property type="component" value="Unassembled WGS sequence"/>
</dbReference>
<sequence>MKLLYITNGITGAGGLERVLAVKAFLLAEEMGYQVHILSLNEEGKDPFFKFSPKIIRHSMPVGGHPVQYIKAYRSGIQQMVSVIKPDIISVCDDGLKGFFIPAILRSRIPVIYERHVSKLTEIGAVQSRHTGIFSALKFRLMNHLAKSFDRFVVLTEGNKKEWTLNNMKVIPNPLPFYPEKVSTLRNKKVIAVGKQSYQKAYDLLLESWAILPEELKDWELHIYGKKNESLHLEALAGKLGIGQRVFFHSPTKDIEKEFLESSVLVLSSRFEGFGMVIIEAMSCGLPVVSFDCPHGPGDIISHGSDGFLARNGDTEELSKYLSLVMEDSGLRQRLGSRSRETVREYLPRTVVKQWDDLFKRLVYNKVR</sequence>
<reference evidence="4" key="2">
    <citation type="submission" date="2018-11" db="EMBL/GenBank/DDBJ databases">
        <title>Proposal to divide the Flavobacteriaceae and reorganize its genera based on Amino Acid Identity values calculated from whole genome sequences.</title>
        <authorList>
            <person name="Nicholson A.C."/>
            <person name="Gulvik C.A."/>
            <person name="Whitney A.M."/>
            <person name="Humrighouse B.W."/>
            <person name="Bell M."/>
            <person name="Holmens B."/>
            <person name="Steigerwalt A."/>
            <person name="Villarma A."/>
            <person name="Sheth M."/>
            <person name="Batra D."/>
            <person name="Pryor J."/>
            <person name="Bernardet J.-F."/>
            <person name="Hugo C."/>
            <person name="Kampfer P."/>
            <person name="Newman J."/>
            <person name="Mcquiston J.R."/>
        </authorList>
    </citation>
    <scope>NUCLEOTIDE SEQUENCE [LARGE SCALE GENOMIC DNA]</scope>
    <source>
        <strain evidence="4">H3056</strain>
    </source>
</reference>
<dbReference type="EMBL" id="RJUG01000003">
    <property type="protein sequence ID" value="ROI09223.1"/>
    <property type="molecule type" value="Genomic_DNA"/>
</dbReference>
<dbReference type="Gene3D" id="3.40.50.2000">
    <property type="entry name" value="Glycogen Phosphorylase B"/>
    <property type="match status" value="2"/>
</dbReference>
<feature type="domain" description="Glycosyl transferase family 1" evidence="1">
    <location>
        <begin position="186"/>
        <end position="341"/>
    </location>
</feature>
<dbReference type="OrthoDB" id="9811239at2"/>
<name>A0A3N0WW65_9FLAO</name>
<dbReference type="PANTHER" id="PTHR12526:SF630">
    <property type="entry name" value="GLYCOSYLTRANSFERASE"/>
    <property type="match status" value="1"/>
</dbReference>
<dbReference type="PANTHER" id="PTHR12526">
    <property type="entry name" value="GLYCOSYLTRANSFERASE"/>
    <property type="match status" value="1"/>
</dbReference>
<evidence type="ECO:0000259" key="1">
    <source>
        <dbReference type="Pfam" id="PF00534"/>
    </source>
</evidence>